<evidence type="ECO:0000313" key="3">
    <source>
        <dbReference type="EMBL" id="MDU0202709.1"/>
    </source>
</evidence>
<evidence type="ECO:0000256" key="2">
    <source>
        <dbReference type="SAM" id="SignalP"/>
    </source>
</evidence>
<feature type="chain" id="PRO_5045411608" description="DUF2680 domain-containing protein" evidence="2">
    <location>
        <begin position="33"/>
        <end position="282"/>
    </location>
</feature>
<feature type="signal peptide" evidence="2">
    <location>
        <begin position="1"/>
        <end position="32"/>
    </location>
</feature>
<sequence length="282" mass="30013">MKLIHKKVLVSTLAAGLLIGGGLALQHNQVFADETSTVTPAPQKDKFKDNHHKDFRGGSNNQGHGPAKGGFEFGKGGAFDFAAILGIDQTVLKDEIKQGKTLVQIAQEKANLTEEALLAKLTEAETKKIDDAVTAGKLKQEQADKMKSGLADRLKKMVESKPHIMDFKGVQPRGGMMPGGMFGNSAEIATILGITEDELAAQRKAGKSLAEIAQDKGITEDQLIAKLKDNLTDELKSFVERKGGVPPKKPGTGHEGFKFKGKPGHPAAPEPSATPEPPATPQ</sequence>
<feature type="compositionally biased region" description="Basic and acidic residues" evidence="1">
    <location>
        <begin position="43"/>
        <end position="56"/>
    </location>
</feature>
<dbReference type="Proteomes" id="UP001260980">
    <property type="component" value="Unassembled WGS sequence"/>
</dbReference>
<protein>
    <recommendedName>
        <fullName evidence="5">DUF2680 domain-containing protein</fullName>
    </recommendedName>
</protein>
<feature type="region of interest" description="Disordered" evidence="1">
    <location>
        <begin position="238"/>
        <end position="282"/>
    </location>
</feature>
<keyword evidence="4" id="KW-1185">Reference proteome</keyword>
<evidence type="ECO:0000313" key="4">
    <source>
        <dbReference type="Proteomes" id="UP001260980"/>
    </source>
</evidence>
<proteinExistence type="predicted"/>
<name>A0ABU3REM6_9BACL</name>
<keyword evidence="2" id="KW-0732">Signal</keyword>
<dbReference type="RefSeq" id="WP_315952918.1">
    <property type="nucleotide sequence ID" value="NZ_JAWCUD010000005.1"/>
</dbReference>
<feature type="region of interest" description="Disordered" evidence="1">
    <location>
        <begin position="35"/>
        <end position="67"/>
    </location>
</feature>
<feature type="compositionally biased region" description="Pro residues" evidence="1">
    <location>
        <begin position="266"/>
        <end position="282"/>
    </location>
</feature>
<comment type="caution">
    <text evidence="3">The sequence shown here is derived from an EMBL/GenBank/DDBJ whole genome shotgun (WGS) entry which is preliminary data.</text>
</comment>
<accession>A0ABU3REM6</accession>
<organism evidence="3 4">
    <name type="scientific">Paenibacillus violae</name>
    <dbReference type="NCBI Taxonomy" id="3077234"/>
    <lineage>
        <taxon>Bacteria</taxon>
        <taxon>Bacillati</taxon>
        <taxon>Bacillota</taxon>
        <taxon>Bacilli</taxon>
        <taxon>Bacillales</taxon>
        <taxon>Paenibacillaceae</taxon>
        <taxon>Paenibacillus</taxon>
    </lineage>
</organism>
<evidence type="ECO:0000256" key="1">
    <source>
        <dbReference type="SAM" id="MobiDB-lite"/>
    </source>
</evidence>
<evidence type="ECO:0008006" key="5">
    <source>
        <dbReference type="Google" id="ProtNLM"/>
    </source>
</evidence>
<gene>
    <name evidence="3" type="ORF">RQP52_16610</name>
</gene>
<reference evidence="3 4" key="1">
    <citation type="submission" date="2023-10" db="EMBL/GenBank/DDBJ databases">
        <title>Paenibacillus strain PFR10 Genome sequencing and assembly.</title>
        <authorList>
            <person name="Kim I."/>
        </authorList>
    </citation>
    <scope>NUCLEOTIDE SEQUENCE [LARGE SCALE GENOMIC DNA]</scope>
    <source>
        <strain evidence="3 4">PFR10</strain>
    </source>
</reference>
<dbReference type="EMBL" id="JAWCUD010000005">
    <property type="protein sequence ID" value="MDU0202709.1"/>
    <property type="molecule type" value="Genomic_DNA"/>
</dbReference>